<evidence type="ECO:0000313" key="6">
    <source>
        <dbReference type="WBParaSite" id="TCLT_0000786101-mRNA-1"/>
    </source>
</evidence>
<evidence type="ECO:0000259" key="3">
    <source>
        <dbReference type="Pfam" id="PF02931"/>
    </source>
</evidence>
<dbReference type="InterPro" id="IPR036734">
    <property type="entry name" value="Neur_chan_lig-bd_sf"/>
</dbReference>
<comment type="subcellular location">
    <subcellularLocation>
        <location evidence="1">Membrane</location>
        <topology evidence="1">Multi-pass membrane protein</topology>
    </subcellularLocation>
</comment>
<dbReference type="GO" id="GO:0004888">
    <property type="term" value="F:transmembrane signaling receptor activity"/>
    <property type="evidence" value="ECO:0007669"/>
    <property type="project" value="InterPro"/>
</dbReference>
<reference evidence="4 5" key="2">
    <citation type="submission" date="2018-11" db="EMBL/GenBank/DDBJ databases">
        <authorList>
            <consortium name="Pathogen Informatics"/>
        </authorList>
    </citation>
    <scope>NUCLEOTIDE SEQUENCE [LARGE SCALE GENOMIC DNA]</scope>
</reference>
<reference evidence="6" key="1">
    <citation type="submission" date="2017-02" db="UniProtKB">
        <authorList>
            <consortium name="WormBaseParasite"/>
        </authorList>
    </citation>
    <scope>IDENTIFICATION</scope>
</reference>
<dbReference type="InterPro" id="IPR006201">
    <property type="entry name" value="Neur_channel"/>
</dbReference>
<keyword evidence="5" id="KW-1185">Reference proteome</keyword>
<dbReference type="WBParaSite" id="TCLT_0000786101-mRNA-1">
    <property type="protein sequence ID" value="TCLT_0000786101-mRNA-1"/>
    <property type="gene ID" value="TCLT_0000786101"/>
</dbReference>
<dbReference type="OrthoDB" id="442503at2759"/>
<keyword evidence="2" id="KW-0472">Membrane</keyword>
<organism evidence="6">
    <name type="scientific">Thelazia callipaeda</name>
    <name type="common">Oriental eyeworm</name>
    <name type="synonym">Parasitic nematode</name>
    <dbReference type="NCBI Taxonomy" id="103827"/>
    <lineage>
        <taxon>Eukaryota</taxon>
        <taxon>Metazoa</taxon>
        <taxon>Ecdysozoa</taxon>
        <taxon>Nematoda</taxon>
        <taxon>Chromadorea</taxon>
        <taxon>Rhabditida</taxon>
        <taxon>Spirurina</taxon>
        <taxon>Spiruromorpha</taxon>
        <taxon>Thelazioidea</taxon>
        <taxon>Thelaziidae</taxon>
        <taxon>Thelazia</taxon>
    </lineage>
</organism>
<dbReference type="CDD" id="cd18990">
    <property type="entry name" value="LGIC_ECD_GABAAR"/>
    <property type="match status" value="1"/>
</dbReference>
<sequence length="212" mass="25063">MVTMYMWIVPYFYQNSINLGHIINVLLENYDIHLLPVKERVNVTIELHVQGISRISEITGDFELDFMYSEIWEDPRLSFKHLNVCTTNITLKSDFRKKIWTPDTCIINSKDAAVHSSPSENTFIILMKVKAPCKMDLKMFPFDWIYCQLVIESYSFNTDEVRLVWHQTPVTMMDQVELPDFDLIGWITDHQRLGYPNGDWDRAQVIWLTHLK</sequence>
<dbReference type="Pfam" id="PF02931">
    <property type="entry name" value="Neur_chan_LBD"/>
    <property type="match status" value="1"/>
</dbReference>
<dbReference type="GO" id="GO:0005230">
    <property type="term" value="F:extracellular ligand-gated monoatomic ion channel activity"/>
    <property type="evidence" value="ECO:0007669"/>
    <property type="project" value="InterPro"/>
</dbReference>
<gene>
    <name evidence="4" type="ORF">TCLT_LOCUS7850</name>
</gene>
<name>A0A0N5D4G8_THECL</name>
<dbReference type="Proteomes" id="UP000276776">
    <property type="component" value="Unassembled WGS sequence"/>
</dbReference>
<protein>
    <submittedName>
        <fullName evidence="6">Neur_chan_LBD domain-containing protein</fullName>
    </submittedName>
</protein>
<dbReference type="InterPro" id="IPR006202">
    <property type="entry name" value="Neur_chan_lig-bd"/>
</dbReference>
<evidence type="ECO:0000256" key="1">
    <source>
        <dbReference type="ARBA" id="ARBA00004141"/>
    </source>
</evidence>
<dbReference type="OMA" id="GWITDHQ"/>
<dbReference type="InterPro" id="IPR018000">
    <property type="entry name" value="Neurotransmitter_ion_chnl_CS"/>
</dbReference>
<proteinExistence type="predicted"/>
<dbReference type="GO" id="GO:0016020">
    <property type="term" value="C:membrane"/>
    <property type="evidence" value="ECO:0007669"/>
    <property type="project" value="UniProtKB-SubCell"/>
</dbReference>
<dbReference type="SUPFAM" id="SSF63712">
    <property type="entry name" value="Nicotinic receptor ligand binding domain-like"/>
    <property type="match status" value="1"/>
</dbReference>
<dbReference type="EMBL" id="UYYF01004552">
    <property type="protein sequence ID" value="VDN05348.1"/>
    <property type="molecule type" value="Genomic_DNA"/>
</dbReference>
<accession>A0A0N5D4G8</accession>
<evidence type="ECO:0000313" key="5">
    <source>
        <dbReference type="Proteomes" id="UP000276776"/>
    </source>
</evidence>
<dbReference type="Gene3D" id="2.70.170.10">
    <property type="entry name" value="Neurotransmitter-gated ion-channel ligand-binding domain"/>
    <property type="match status" value="1"/>
</dbReference>
<dbReference type="PROSITE" id="PS00236">
    <property type="entry name" value="NEUROTR_ION_CHANNEL"/>
    <property type="match status" value="1"/>
</dbReference>
<evidence type="ECO:0000313" key="4">
    <source>
        <dbReference type="EMBL" id="VDN05348.1"/>
    </source>
</evidence>
<dbReference type="AlphaFoldDB" id="A0A0N5D4G8"/>
<dbReference type="STRING" id="103827.A0A0N5D4G8"/>
<evidence type="ECO:0000256" key="2">
    <source>
        <dbReference type="ARBA" id="ARBA00023136"/>
    </source>
</evidence>
<dbReference type="PANTHER" id="PTHR18945">
    <property type="entry name" value="NEUROTRANSMITTER GATED ION CHANNEL"/>
    <property type="match status" value="1"/>
</dbReference>
<feature type="domain" description="Neurotransmitter-gated ion-channel ligand-binding" evidence="3">
    <location>
        <begin position="21"/>
        <end position="202"/>
    </location>
</feature>